<protein>
    <submittedName>
        <fullName evidence="1">Uncharacterized protein</fullName>
    </submittedName>
</protein>
<dbReference type="EMBL" id="AP025315">
    <property type="protein sequence ID" value="BDD11748.1"/>
    <property type="molecule type" value="Genomic_DNA"/>
</dbReference>
<geneLocation type="plasmid" evidence="1 2">
    <name>pFA1</name>
</geneLocation>
<proteinExistence type="predicted"/>
<evidence type="ECO:0000313" key="1">
    <source>
        <dbReference type="EMBL" id="BDD11748.1"/>
    </source>
</evidence>
<organism evidence="1 2">
    <name type="scientific">Fulvitalea axinellae</name>
    <dbReference type="NCBI Taxonomy" id="1182444"/>
    <lineage>
        <taxon>Bacteria</taxon>
        <taxon>Pseudomonadati</taxon>
        <taxon>Bacteroidota</taxon>
        <taxon>Cytophagia</taxon>
        <taxon>Cytophagales</taxon>
        <taxon>Persicobacteraceae</taxon>
        <taxon>Fulvitalea</taxon>
    </lineage>
</organism>
<dbReference type="Proteomes" id="UP001348817">
    <property type="component" value="Plasmid pFA1"/>
</dbReference>
<accession>A0AAU9CUM1</accession>
<sequence length="109" mass="12400">MSGCFPEGFKEQANQKFGDQHFKTAISLIELHKIREGAYPSSLDGLKYIGEWDKMIFTSVRYKKLDKGYELDLVDGWLGKPEDLNYPDGFWRGLGLVKSNVKRGAVVEP</sequence>
<reference evidence="1 2" key="1">
    <citation type="submission" date="2021-12" db="EMBL/GenBank/DDBJ databases">
        <title>Genome sequencing of bacteria with rrn-lacking chromosome and rrn-plasmid.</title>
        <authorList>
            <person name="Anda M."/>
            <person name="Iwasaki W."/>
        </authorList>
    </citation>
    <scope>NUCLEOTIDE SEQUENCE [LARGE SCALE GENOMIC DNA]</scope>
    <source>
        <strain evidence="1 2">DSM 100852</strain>
        <plasmid evidence="1 2">pFA1</plasmid>
    </source>
</reference>
<gene>
    <name evidence="1" type="ORF">FUAX_41800</name>
</gene>
<dbReference type="AlphaFoldDB" id="A0AAU9CUM1"/>
<keyword evidence="2" id="KW-1185">Reference proteome</keyword>
<name>A0AAU9CUM1_9BACT</name>
<dbReference type="KEGG" id="fax:FUAX_41800"/>
<evidence type="ECO:0000313" key="2">
    <source>
        <dbReference type="Proteomes" id="UP001348817"/>
    </source>
</evidence>
<keyword evidence="1" id="KW-0614">Plasmid</keyword>